<gene>
    <name evidence="2" type="ORF">A3G49_03865</name>
</gene>
<dbReference type="PANTHER" id="PTHR43591:SF24">
    <property type="entry name" value="2-METHOXY-6-POLYPRENYL-1,4-BENZOQUINOL METHYLASE, MITOCHONDRIAL"/>
    <property type="match status" value="1"/>
</dbReference>
<accession>A0A1G2LMJ2</accession>
<organism evidence="2 3">
    <name type="scientific">Candidatus Sungbacteria bacterium RIFCSPLOWO2_12_FULL_41_11</name>
    <dbReference type="NCBI Taxonomy" id="1802286"/>
    <lineage>
        <taxon>Bacteria</taxon>
        <taxon>Candidatus Sungiibacteriota</taxon>
    </lineage>
</organism>
<dbReference type="InterPro" id="IPR025714">
    <property type="entry name" value="Methyltranfer_dom"/>
</dbReference>
<comment type="caution">
    <text evidence="2">The sequence shown here is derived from an EMBL/GenBank/DDBJ whole genome shotgun (WGS) entry which is preliminary data.</text>
</comment>
<dbReference type="PANTHER" id="PTHR43591">
    <property type="entry name" value="METHYLTRANSFERASE"/>
    <property type="match status" value="1"/>
</dbReference>
<sequence length="275" mass="31925">MGRAQRALGEPYFNFGRRKFFNHMHISDQKFYDKVAKKVGGYKSEAIHKSHFPNGNPEEIFLEQLVKYSDKDKTALDIGCADGRFTLKVAEKFHKTFGIDISSEMLARAKQFQEEQKISNVTFQKAEAEKLPFQDKYFDLIYSRRGPSPYTEISRVIKPIGYYLEICIGEKDGKGLKEIFGRGQGFGEWDISVAKTKIYNLVAKGFKVVFVHDYFYSEIYPDIENLNLFLQSVPIFKDFDQEKDKENLRSYSEKFSVSNGIELKRHRIVIVAEKL</sequence>
<feature type="domain" description="Methyltransferase" evidence="1">
    <location>
        <begin position="70"/>
        <end position="164"/>
    </location>
</feature>
<dbReference type="AlphaFoldDB" id="A0A1G2LMJ2"/>
<evidence type="ECO:0000313" key="3">
    <source>
        <dbReference type="Proteomes" id="UP000177171"/>
    </source>
</evidence>
<reference evidence="2 3" key="1">
    <citation type="journal article" date="2016" name="Nat. Commun.">
        <title>Thousands of microbial genomes shed light on interconnected biogeochemical processes in an aquifer system.</title>
        <authorList>
            <person name="Anantharaman K."/>
            <person name="Brown C.T."/>
            <person name="Hug L.A."/>
            <person name="Sharon I."/>
            <person name="Castelle C.J."/>
            <person name="Probst A.J."/>
            <person name="Thomas B.C."/>
            <person name="Singh A."/>
            <person name="Wilkins M.J."/>
            <person name="Karaoz U."/>
            <person name="Brodie E.L."/>
            <person name="Williams K.H."/>
            <person name="Hubbard S.S."/>
            <person name="Banfield J.F."/>
        </authorList>
    </citation>
    <scope>NUCLEOTIDE SEQUENCE [LARGE SCALE GENOMIC DNA]</scope>
</reference>
<dbReference type="EMBL" id="MHQY01000039">
    <property type="protein sequence ID" value="OHA12813.1"/>
    <property type="molecule type" value="Genomic_DNA"/>
</dbReference>
<dbReference type="Pfam" id="PF13847">
    <property type="entry name" value="Methyltransf_31"/>
    <property type="match status" value="1"/>
</dbReference>
<proteinExistence type="predicted"/>
<protein>
    <recommendedName>
        <fullName evidence="1">Methyltransferase domain-containing protein</fullName>
    </recommendedName>
</protein>
<dbReference type="CDD" id="cd02440">
    <property type="entry name" value="AdoMet_MTases"/>
    <property type="match status" value="1"/>
</dbReference>
<dbReference type="Proteomes" id="UP000177171">
    <property type="component" value="Unassembled WGS sequence"/>
</dbReference>
<dbReference type="GO" id="GO:0008168">
    <property type="term" value="F:methyltransferase activity"/>
    <property type="evidence" value="ECO:0007669"/>
    <property type="project" value="TreeGrafter"/>
</dbReference>
<evidence type="ECO:0000313" key="2">
    <source>
        <dbReference type="EMBL" id="OHA12813.1"/>
    </source>
</evidence>
<dbReference type="Gene3D" id="3.40.50.150">
    <property type="entry name" value="Vaccinia Virus protein VP39"/>
    <property type="match status" value="1"/>
</dbReference>
<evidence type="ECO:0000259" key="1">
    <source>
        <dbReference type="Pfam" id="PF13847"/>
    </source>
</evidence>
<dbReference type="InterPro" id="IPR029063">
    <property type="entry name" value="SAM-dependent_MTases_sf"/>
</dbReference>
<dbReference type="SUPFAM" id="SSF53335">
    <property type="entry name" value="S-adenosyl-L-methionine-dependent methyltransferases"/>
    <property type="match status" value="1"/>
</dbReference>
<name>A0A1G2LMJ2_9BACT</name>